<keyword evidence="2" id="KW-1185">Reference proteome</keyword>
<dbReference type="AlphaFoldDB" id="A0A183N3L8"/>
<evidence type="ECO:0000313" key="2">
    <source>
        <dbReference type="Proteomes" id="UP000277204"/>
    </source>
</evidence>
<protein>
    <submittedName>
        <fullName evidence="1">Uncharacterized protein</fullName>
    </submittedName>
</protein>
<name>A0A183N3L8_9TREM</name>
<reference evidence="1 2" key="1">
    <citation type="submission" date="2018-11" db="EMBL/GenBank/DDBJ databases">
        <authorList>
            <consortium name="Pathogen Informatics"/>
        </authorList>
    </citation>
    <scope>NUCLEOTIDE SEQUENCE [LARGE SCALE GENOMIC DNA]</scope>
    <source>
        <strain evidence="1 2">Zambia</strain>
    </source>
</reference>
<sequence length="66" mass="7388">MIGEIRMALKQTKSGTTTELDNIPAEAMKSDTEATANILQNDDNDDMREEEEKKKMKDSGCVLLKL</sequence>
<accession>A0A183N3L8</accession>
<proteinExistence type="predicted"/>
<gene>
    <name evidence="1" type="ORF">SMRZ_LOCUS22893</name>
</gene>
<dbReference type="EMBL" id="UZAI01019396">
    <property type="protein sequence ID" value="VDP45062.1"/>
    <property type="molecule type" value="Genomic_DNA"/>
</dbReference>
<dbReference type="Proteomes" id="UP000277204">
    <property type="component" value="Unassembled WGS sequence"/>
</dbReference>
<evidence type="ECO:0000313" key="1">
    <source>
        <dbReference type="EMBL" id="VDP45062.1"/>
    </source>
</evidence>
<organism evidence="1 2">
    <name type="scientific">Schistosoma margrebowiei</name>
    <dbReference type="NCBI Taxonomy" id="48269"/>
    <lineage>
        <taxon>Eukaryota</taxon>
        <taxon>Metazoa</taxon>
        <taxon>Spiralia</taxon>
        <taxon>Lophotrochozoa</taxon>
        <taxon>Platyhelminthes</taxon>
        <taxon>Trematoda</taxon>
        <taxon>Digenea</taxon>
        <taxon>Strigeidida</taxon>
        <taxon>Schistosomatoidea</taxon>
        <taxon>Schistosomatidae</taxon>
        <taxon>Schistosoma</taxon>
    </lineage>
</organism>